<protein>
    <recommendedName>
        <fullName evidence="3">Isopropylmalate dehydrogenase-like domain-containing protein</fullName>
    </recommendedName>
</protein>
<organism evidence="1 2">
    <name type="scientific">Marinobacterium aestuariivivens</name>
    <dbReference type="NCBI Taxonomy" id="1698799"/>
    <lineage>
        <taxon>Bacteria</taxon>
        <taxon>Pseudomonadati</taxon>
        <taxon>Pseudomonadota</taxon>
        <taxon>Gammaproteobacteria</taxon>
        <taxon>Oceanospirillales</taxon>
        <taxon>Oceanospirillaceae</taxon>
        <taxon>Marinobacterium</taxon>
    </lineage>
</organism>
<sequence>MGETAAAEALMTAVEKVTVSGAGTPDMGGKLSTAELAKAVQGAL</sequence>
<evidence type="ECO:0008006" key="3">
    <source>
        <dbReference type="Google" id="ProtNLM"/>
    </source>
</evidence>
<name>A0ABW2A295_9GAMM</name>
<keyword evidence="2" id="KW-1185">Reference proteome</keyword>
<evidence type="ECO:0000313" key="2">
    <source>
        <dbReference type="Proteomes" id="UP001596422"/>
    </source>
</evidence>
<comment type="caution">
    <text evidence="1">The sequence shown here is derived from an EMBL/GenBank/DDBJ whole genome shotgun (WGS) entry which is preliminary data.</text>
</comment>
<gene>
    <name evidence="1" type="ORF">ACFQDL_16475</name>
</gene>
<evidence type="ECO:0000313" key="1">
    <source>
        <dbReference type="EMBL" id="MFC6671484.1"/>
    </source>
</evidence>
<accession>A0ABW2A295</accession>
<dbReference type="EMBL" id="JBHSWE010000001">
    <property type="protein sequence ID" value="MFC6671484.1"/>
    <property type="molecule type" value="Genomic_DNA"/>
</dbReference>
<dbReference type="Proteomes" id="UP001596422">
    <property type="component" value="Unassembled WGS sequence"/>
</dbReference>
<dbReference type="Gene3D" id="3.40.718.10">
    <property type="entry name" value="Isopropylmalate Dehydrogenase"/>
    <property type="match status" value="1"/>
</dbReference>
<proteinExistence type="predicted"/>
<dbReference type="SUPFAM" id="SSF53659">
    <property type="entry name" value="Isocitrate/Isopropylmalate dehydrogenase-like"/>
    <property type="match status" value="1"/>
</dbReference>
<dbReference type="RefSeq" id="WP_379909989.1">
    <property type="nucleotide sequence ID" value="NZ_JBHSWE010000001.1"/>
</dbReference>
<reference evidence="2" key="1">
    <citation type="journal article" date="2019" name="Int. J. Syst. Evol. Microbiol.">
        <title>The Global Catalogue of Microorganisms (GCM) 10K type strain sequencing project: providing services to taxonomists for standard genome sequencing and annotation.</title>
        <authorList>
            <consortium name="The Broad Institute Genomics Platform"/>
            <consortium name="The Broad Institute Genome Sequencing Center for Infectious Disease"/>
            <person name="Wu L."/>
            <person name="Ma J."/>
        </authorList>
    </citation>
    <scope>NUCLEOTIDE SEQUENCE [LARGE SCALE GENOMIC DNA]</scope>
    <source>
        <strain evidence="2">NBRC 111756</strain>
    </source>
</reference>